<protein>
    <submittedName>
        <fullName evidence="5">Uncharacterized protein</fullName>
    </submittedName>
</protein>
<comment type="subcellular location">
    <subcellularLocation>
        <location evidence="1">Membrane</location>
        <topology evidence="1">Single-pass membrane protein</topology>
    </subcellularLocation>
</comment>
<organism evidence="5 6">
    <name type="scientific">Oesophagostomum dentatum</name>
    <name type="common">Nodular worm</name>
    <dbReference type="NCBI Taxonomy" id="61180"/>
    <lineage>
        <taxon>Eukaryota</taxon>
        <taxon>Metazoa</taxon>
        <taxon>Ecdysozoa</taxon>
        <taxon>Nematoda</taxon>
        <taxon>Chromadorea</taxon>
        <taxon>Rhabditida</taxon>
        <taxon>Rhabditina</taxon>
        <taxon>Rhabditomorpha</taxon>
        <taxon>Strongyloidea</taxon>
        <taxon>Strongylidae</taxon>
        <taxon>Oesophagostomum</taxon>
    </lineage>
</organism>
<keyword evidence="3" id="KW-1133">Transmembrane helix</keyword>
<evidence type="ECO:0000313" key="5">
    <source>
        <dbReference type="EMBL" id="KHJ84329.1"/>
    </source>
</evidence>
<name>A0A0B1SHC1_OESDE</name>
<dbReference type="PANTHER" id="PTHR15407">
    <property type="entry name" value="FUKUTIN-RELATED"/>
    <property type="match status" value="1"/>
</dbReference>
<evidence type="ECO:0000256" key="3">
    <source>
        <dbReference type="ARBA" id="ARBA00022989"/>
    </source>
</evidence>
<gene>
    <name evidence="5" type="ORF">OESDEN_15960</name>
</gene>
<dbReference type="EMBL" id="KN569041">
    <property type="protein sequence ID" value="KHJ84329.1"/>
    <property type="molecule type" value="Genomic_DNA"/>
</dbReference>
<keyword evidence="6" id="KW-1185">Reference proteome</keyword>
<evidence type="ECO:0000256" key="2">
    <source>
        <dbReference type="ARBA" id="ARBA00022692"/>
    </source>
</evidence>
<accession>A0A0B1SHC1</accession>
<dbReference type="AlphaFoldDB" id="A0A0B1SHC1"/>
<evidence type="ECO:0000256" key="4">
    <source>
        <dbReference type="ARBA" id="ARBA00023136"/>
    </source>
</evidence>
<dbReference type="InterPro" id="IPR009644">
    <property type="entry name" value="FKTN/MNN4/W02B3.4-1"/>
</dbReference>
<keyword evidence="4" id="KW-0472">Membrane</keyword>
<dbReference type="OrthoDB" id="444255at2759"/>
<evidence type="ECO:0000256" key="1">
    <source>
        <dbReference type="ARBA" id="ARBA00004167"/>
    </source>
</evidence>
<reference evidence="5 6" key="1">
    <citation type="submission" date="2014-03" db="EMBL/GenBank/DDBJ databases">
        <title>Draft genome of the hookworm Oesophagostomum dentatum.</title>
        <authorList>
            <person name="Mitreva M."/>
        </authorList>
    </citation>
    <scope>NUCLEOTIDE SEQUENCE [LARGE SCALE GENOMIC DNA]</scope>
    <source>
        <strain evidence="5 6">OD-Hann</strain>
    </source>
</reference>
<evidence type="ECO:0000313" key="6">
    <source>
        <dbReference type="Proteomes" id="UP000053660"/>
    </source>
</evidence>
<dbReference type="GO" id="GO:0016020">
    <property type="term" value="C:membrane"/>
    <property type="evidence" value="ECO:0007669"/>
    <property type="project" value="UniProtKB-SubCell"/>
</dbReference>
<proteinExistence type="predicted"/>
<dbReference type="Proteomes" id="UP000053660">
    <property type="component" value="Unassembled WGS sequence"/>
</dbReference>
<dbReference type="PANTHER" id="PTHR15407:SF28">
    <property type="entry name" value="RIBITOL-5-PHOSPHATE TRANSFERASE FKTN"/>
    <property type="match status" value="1"/>
</dbReference>
<keyword evidence="2" id="KW-0812">Transmembrane</keyword>
<sequence>MNRTLLLRNPSTFMYVRTRLFAGWFRECAIIPHTYDVDFAAFIYEYKPELLKQLENSKSKFVLKRRLGRVNDSFEFTFRPIDSSRPAMDLFWMYSSGNESWVGGTGADGSKFKYIYPK</sequence>